<organism evidence="5 6">
    <name type="scientific">Geodermatophilus sabuli</name>
    <dbReference type="NCBI Taxonomy" id="1564158"/>
    <lineage>
        <taxon>Bacteria</taxon>
        <taxon>Bacillati</taxon>
        <taxon>Actinomycetota</taxon>
        <taxon>Actinomycetes</taxon>
        <taxon>Geodermatophilales</taxon>
        <taxon>Geodermatophilaceae</taxon>
        <taxon>Geodermatophilus</taxon>
    </lineage>
</organism>
<protein>
    <submittedName>
        <fullName evidence="5">N-acetylmuramoyl-L-alanine amidase</fullName>
    </submittedName>
</protein>
<dbReference type="InterPro" id="IPR036505">
    <property type="entry name" value="Amidase/PGRP_sf"/>
</dbReference>
<gene>
    <name evidence="5" type="ORF">SAMN06893097_110265</name>
</gene>
<dbReference type="InterPro" id="IPR028994">
    <property type="entry name" value="Integrin_alpha_N"/>
</dbReference>
<evidence type="ECO:0000256" key="2">
    <source>
        <dbReference type="SAM" id="MobiDB-lite"/>
    </source>
</evidence>
<sequence>MRRTLIASSAFLVLTGTVLVLPVYAAPAPDAEPVAPSIEAVDLGSVEAPADAAVVTADGAVVDAGPAAPVDAPSAGLPPEPATTAAGDEVASSGKEIDGVPALTVAQPDTEPFSAVGVTWAEDESVTGVTVQLRVRKASGGWGAWTTVEEDDVEQEAGTAPAGADVRGGTAPVWTGSARGVEVVVQAADGSTPQDVQMQLIDPGKSAADATPGKPEITDQANAAATMPAIFSRAQWGADEGLMGWDPEYAPTIKAATIHHTADGNNYAAADVPQIMRSMYAYHAVSRGWGDIGYNVVVDKFGRAWEGRAGGLASTVVGAHAGGFNTGTFGVSMLGNYDVVAPPTVMLEMVSAVVAWKLSLYGVDPRGTTTLTSGGGGTAKYAAGVAVKLPTVFAHRDVGATACPGQYAYSRMNDIRSMVAAKWVPGGGPIAAQSLLRNTNTPGPADVQLTRGDRGDKPLACDWNGDGTTTVGVFRKGRFFLFDSNAQDAAPVADFWFGNPNDKPLCGDWDGDGRDSIGVWRAGWFYLRNANSTGPAQGAFAFGNVDAQPVVGNWDGDPFDTVGVYQRNVFFWTNSNLRPVANGQVPFGAGTDRIVSGDWSGTGRDSIGVHRGTTFYLTNSLTRGSTDVTVLYGDVADVALLGDWDGNGTDTLGVSRGY</sequence>
<dbReference type="SMART" id="SM00701">
    <property type="entry name" value="PGRP"/>
    <property type="match status" value="1"/>
</dbReference>
<dbReference type="Proteomes" id="UP000219514">
    <property type="component" value="Unassembled WGS sequence"/>
</dbReference>
<dbReference type="GO" id="GO:0009253">
    <property type="term" value="P:peptidoglycan catabolic process"/>
    <property type="evidence" value="ECO:0007669"/>
    <property type="project" value="InterPro"/>
</dbReference>
<evidence type="ECO:0000259" key="4">
    <source>
        <dbReference type="SMART" id="SM00701"/>
    </source>
</evidence>
<dbReference type="SUPFAM" id="SSF55846">
    <property type="entry name" value="N-acetylmuramoyl-L-alanine amidase-like"/>
    <property type="match status" value="1"/>
</dbReference>
<feature type="compositionally biased region" description="Low complexity" evidence="2">
    <location>
        <begin position="66"/>
        <end position="75"/>
    </location>
</feature>
<dbReference type="CDD" id="cd06583">
    <property type="entry name" value="PGRP"/>
    <property type="match status" value="1"/>
</dbReference>
<dbReference type="PANTHER" id="PTHR11022:SF41">
    <property type="entry name" value="PEPTIDOGLYCAN-RECOGNITION PROTEIN LC-RELATED"/>
    <property type="match status" value="1"/>
</dbReference>
<dbReference type="AlphaFoldDB" id="A0A285EKF2"/>
<feature type="domain" description="Peptidoglycan recognition protein family" evidence="4">
    <location>
        <begin position="228"/>
        <end position="376"/>
    </location>
</feature>
<evidence type="ECO:0000256" key="1">
    <source>
        <dbReference type="ARBA" id="ARBA00007553"/>
    </source>
</evidence>
<evidence type="ECO:0000313" key="5">
    <source>
        <dbReference type="EMBL" id="SNX98481.1"/>
    </source>
</evidence>
<evidence type="ECO:0000313" key="6">
    <source>
        <dbReference type="Proteomes" id="UP000219514"/>
    </source>
</evidence>
<dbReference type="GO" id="GO:0008745">
    <property type="term" value="F:N-acetylmuramoyl-L-alanine amidase activity"/>
    <property type="evidence" value="ECO:0007669"/>
    <property type="project" value="InterPro"/>
</dbReference>
<keyword evidence="6" id="KW-1185">Reference proteome</keyword>
<feature type="signal peptide" evidence="3">
    <location>
        <begin position="1"/>
        <end position="25"/>
    </location>
</feature>
<dbReference type="PANTHER" id="PTHR11022">
    <property type="entry name" value="PEPTIDOGLYCAN RECOGNITION PROTEIN"/>
    <property type="match status" value="1"/>
</dbReference>
<proteinExistence type="inferred from homology"/>
<accession>A0A285EKF2</accession>
<comment type="similarity">
    <text evidence="1">Belongs to the N-acetylmuramoyl-L-alanine amidase 2 family.</text>
</comment>
<keyword evidence="3" id="KW-0732">Signal</keyword>
<dbReference type="InterPro" id="IPR006619">
    <property type="entry name" value="PGRP_domain_met/bac"/>
</dbReference>
<dbReference type="RefSeq" id="WP_143426722.1">
    <property type="nucleotide sequence ID" value="NZ_JACHXB010000005.1"/>
</dbReference>
<dbReference type="InterPro" id="IPR002502">
    <property type="entry name" value="Amidase_domain"/>
</dbReference>
<name>A0A285EKF2_9ACTN</name>
<dbReference type="OrthoDB" id="514320at2"/>
<dbReference type="GO" id="GO:0008270">
    <property type="term" value="F:zinc ion binding"/>
    <property type="evidence" value="ECO:0007669"/>
    <property type="project" value="InterPro"/>
</dbReference>
<evidence type="ECO:0000256" key="3">
    <source>
        <dbReference type="SAM" id="SignalP"/>
    </source>
</evidence>
<dbReference type="Pfam" id="PF01510">
    <property type="entry name" value="Amidase_2"/>
    <property type="match status" value="1"/>
</dbReference>
<feature type="chain" id="PRO_5012515593" evidence="3">
    <location>
        <begin position="26"/>
        <end position="658"/>
    </location>
</feature>
<feature type="region of interest" description="Disordered" evidence="2">
    <location>
        <begin position="66"/>
        <end position="86"/>
    </location>
</feature>
<reference evidence="5 6" key="1">
    <citation type="submission" date="2017-09" db="EMBL/GenBank/DDBJ databases">
        <authorList>
            <person name="Ehlers B."/>
            <person name="Leendertz F.H."/>
        </authorList>
    </citation>
    <scope>NUCLEOTIDE SEQUENCE [LARGE SCALE GENOMIC DNA]</scope>
    <source>
        <strain evidence="5 6">DSM 46844</strain>
    </source>
</reference>
<dbReference type="SUPFAM" id="SSF69318">
    <property type="entry name" value="Integrin alpha N-terminal domain"/>
    <property type="match status" value="1"/>
</dbReference>
<dbReference type="Gene3D" id="3.40.80.10">
    <property type="entry name" value="Peptidoglycan recognition protein-like"/>
    <property type="match status" value="1"/>
</dbReference>
<dbReference type="EMBL" id="OBDO01000010">
    <property type="protein sequence ID" value="SNX98481.1"/>
    <property type="molecule type" value="Genomic_DNA"/>
</dbReference>
<dbReference type="InterPro" id="IPR015510">
    <property type="entry name" value="PGRP"/>
</dbReference>